<proteinExistence type="predicted"/>
<keyword evidence="3" id="KW-1185">Reference proteome</keyword>
<evidence type="ECO:0000313" key="3">
    <source>
        <dbReference type="Proteomes" id="UP001174909"/>
    </source>
</evidence>
<sequence>MVRLTYQFKGMADFQVLPPGLNQVPYKAEALDLSIFQIQWYESSRFPTAKVTGTQVPAAVDRGDSCSEVSQIRSAEVQPTSNKTRGCQEGLLALVSYYFTNVRGRFVGETGLRPRSTPDSNGTSALTIAIPRENSRCQHSRVPGEANSGKASIKRSVDWL</sequence>
<protein>
    <submittedName>
        <fullName evidence="2">Uncharacterized protein</fullName>
    </submittedName>
</protein>
<feature type="region of interest" description="Disordered" evidence="1">
    <location>
        <begin position="132"/>
        <end position="160"/>
    </location>
</feature>
<accession>A0AA35WFU4</accession>
<dbReference type="Proteomes" id="UP001174909">
    <property type="component" value="Unassembled WGS sequence"/>
</dbReference>
<evidence type="ECO:0000313" key="2">
    <source>
        <dbReference type="EMBL" id="CAI8012850.1"/>
    </source>
</evidence>
<dbReference type="AlphaFoldDB" id="A0AA35WFU4"/>
<organism evidence="2 3">
    <name type="scientific">Geodia barretti</name>
    <name type="common">Barrett's horny sponge</name>
    <dbReference type="NCBI Taxonomy" id="519541"/>
    <lineage>
        <taxon>Eukaryota</taxon>
        <taxon>Metazoa</taxon>
        <taxon>Porifera</taxon>
        <taxon>Demospongiae</taxon>
        <taxon>Heteroscleromorpha</taxon>
        <taxon>Tetractinellida</taxon>
        <taxon>Astrophorina</taxon>
        <taxon>Geodiidae</taxon>
        <taxon>Geodia</taxon>
    </lineage>
</organism>
<reference evidence="2" key="1">
    <citation type="submission" date="2023-03" db="EMBL/GenBank/DDBJ databases">
        <authorList>
            <person name="Steffen K."/>
            <person name="Cardenas P."/>
        </authorList>
    </citation>
    <scope>NUCLEOTIDE SEQUENCE</scope>
</reference>
<comment type="caution">
    <text evidence="2">The sequence shown here is derived from an EMBL/GenBank/DDBJ whole genome shotgun (WGS) entry which is preliminary data.</text>
</comment>
<evidence type="ECO:0000256" key="1">
    <source>
        <dbReference type="SAM" id="MobiDB-lite"/>
    </source>
</evidence>
<gene>
    <name evidence="2" type="ORF">GBAR_LOCUS8209</name>
</gene>
<dbReference type="EMBL" id="CASHTH010001222">
    <property type="protein sequence ID" value="CAI8012850.1"/>
    <property type="molecule type" value="Genomic_DNA"/>
</dbReference>
<name>A0AA35WFU4_GEOBA</name>